<dbReference type="EMBL" id="EQ973914">
    <property type="protein sequence ID" value="EEF39073.1"/>
    <property type="molecule type" value="Genomic_DNA"/>
</dbReference>
<keyword evidence="2" id="KW-1185">Reference proteome</keyword>
<gene>
    <name evidence="1" type="ORF">RCOM_0718490</name>
</gene>
<proteinExistence type="predicted"/>
<sequence>MNDLGKPAEILDRTGIGIGKANPVPLPFPLAILRDLQYMLASLEMREKRIEDNDSSFNSWN</sequence>
<reference evidence="2" key="1">
    <citation type="journal article" date="2010" name="Nat. Biotechnol.">
        <title>Draft genome sequence of the oilseed species Ricinus communis.</title>
        <authorList>
            <person name="Chan A.P."/>
            <person name="Crabtree J."/>
            <person name="Zhao Q."/>
            <person name="Lorenzi H."/>
            <person name="Orvis J."/>
            <person name="Puiu D."/>
            <person name="Melake-Berhan A."/>
            <person name="Jones K.M."/>
            <person name="Redman J."/>
            <person name="Chen G."/>
            <person name="Cahoon E.B."/>
            <person name="Gedil M."/>
            <person name="Stanke M."/>
            <person name="Haas B.J."/>
            <person name="Wortman J.R."/>
            <person name="Fraser-Liggett C.M."/>
            <person name="Ravel J."/>
            <person name="Rabinowicz P.D."/>
        </authorList>
    </citation>
    <scope>NUCLEOTIDE SEQUENCE [LARGE SCALE GENOMIC DNA]</scope>
    <source>
        <strain evidence="2">cv. Hale</strain>
    </source>
</reference>
<organism evidence="1 2">
    <name type="scientific">Ricinus communis</name>
    <name type="common">Castor bean</name>
    <dbReference type="NCBI Taxonomy" id="3988"/>
    <lineage>
        <taxon>Eukaryota</taxon>
        <taxon>Viridiplantae</taxon>
        <taxon>Streptophyta</taxon>
        <taxon>Embryophyta</taxon>
        <taxon>Tracheophyta</taxon>
        <taxon>Spermatophyta</taxon>
        <taxon>Magnoliopsida</taxon>
        <taxon>eudicotyledons</taxon>
        <taxon>Gunneridae</taxon>
        <taxon>Pentapetalae</taxon>
        <taxon>rosids</taxon>
        <taxon>fabids</taxon>
        <taxon>Malpighiales</taxon>
        <taxon>Euphorbiaceae</taxon>
        <taxon>Acalyphoideae</taxon>
        <taxon>Acalypheae</taxon>
        <taxon>Ricinus</taxon>
    </lineage>
</organism>
<accession>B9SBI8</accession>
<dbReference type="InParanoid" id="B9SBI8"/>
<dbReference type="Proteomes" id="UP000008311">
    <property type="component" value="Unassembled WGS sequence"/>
</dbReference>
<protein>
    <submittedName>
        <fullName evidence="1">Uncharacterized protein</fullName>
    </submittedName>
</protein>
<name>B9SBI8_RICCO</name>
<evidence type="ECO:0000313" key="1">
    <source>
        <dbReference type="EMBL" id="EEF39073.1"/>
    </source>
</evidence>
<evidence type="ECO:0000313" key="2">
    <source>
        <dbReference type="Proteomes" id="UP000008311"/>
    </source>
</evidence>
<dbReference type="AlphaFoldDB" id="B9SBI8"/>